<dbReference type="SUPFAM" id="SSF52540">
    <property type="entry name" value="P-loop containing nucleoside triphosphate hydrolases"/>
    <property type="match status" value="1"/>
</dbReference>
<keyword evidence="3 6" id="KW-0812">Transmembrane</keyword>
<dbReference type="GO" id="GO:0140359">
    <property type="term" value="F:ABC-type transporter activity"/>
    <property type="evidence" value="ECO:0007669"/>
    <property type="project" value="InterPro"/>
</dbReference>
<feature type="domain" description="ABC-2 type transporter transmembrane" evidence="7">
    <location>
        <begin position="191"/>
        <end position="397"/>
    </location>
</feature>
<dbReference type="Pfam" id="PF01061">
    <property type="entry name" value="ABC2_membrane"/>
    <property type="match status" value="1"/>
</dbReference>
<evidence type="ECO:0000256" key="1">
    <source>
        <dbReference type="ARBA" id="ARBA00004141"/>
    </source>
</evidence>
<evidence type="ECO:0000259" key="8">
    <source>
        <dbReference type="Pfam" id="PF19055"/>
    </source>
</evidence>
<sequence length="460" mass="50811">EMIINPSVLFLDEPTSGLDTFTAFSVIRTLKALASTGRTVVATIHQPSSEIFHLFDDLVLMAEGRIAYQGDAEACIDYFAQRGYPCPDFTNPADFLFMSILNNEELSGVGRKSSRPVESNKDRISRLLKSWDESSENLALRQEVERRDSHGISVGALKVCGLAYFPKEFARYISSCASDVPPAPTNTRIPQRASRNAFRNPLIVKAKFGQSIIIALIIGIIYLNSGNLPGYAASQNRNGVLFFLSVNNVMSSCIGVLSIFGLEKIVFQREYGAGYYTLAAYFMSKVMVEMPFQIVPPWLGLTIVYWMVGLQNDIGKYFIIVLFVVLSAVTGFTLGIFFASIFSTLETALATAPLVLLPLMLFSGLFVNAVTIPAFFAWIKYISPIKYAYEAMVKSEYSGLHLQCQSANKTILTSDECIEIFGLNDGITIEYSALALLAMVVFTMSLGYAALYRLAVQNDK</sequence>
<feature type="transmembrane region" description="Helical" evidence="6">
    <location>
        <begin position="431"/>
        <end position="451"/>
    </location>
</feature>
<feature type="transmembrane region" description="Helical" evidence="6">
    <location>
        <begin position="354"/>
        <end position="379"/>
    </location>
</feature>
<evidence type="ECO:0000256" key="6">
    <source>
        <dbReference type="SAM" id="Phobius"/>
    </source>
</evidence>
<reference evidence="10" key="1">
    <citation type="journal article" date="2018" name="Nat. Microbiol.">
        <title>Leveraging single-cell genomics to expand the fungal tree of life.</title>
        <authorList>
            <person name="Ahrendt S.R."/>
            <person name="Quandt C.A."/>
            <person name="Ciobanu D."/>
            <person name="Clum A."/>
            <person name="Salamov A."/>
            <person name="Andreopoulos B."/>
            <person name="Cheng J.F."/>
            <person name="Woyke T."/>
            <person name="Pelin A."/>
            <person name="Henrissat B."/>
            <person name="Reynolds N.K."/>
            <person name="Benny G.L."/>
            <person name="Smith M.E."/>
            <person name="James T.Y."/>
            <person name="Grigoriev I.V."/>
        </authorList>
    </citation>
    <scope>NUCLEOTIDE SEQUENCE [LARGE SCALE GENOMIC DNA]</scope>
</reference>
<dbReference type="InterPro" id="IPR050352">
    <property type="entry name" value="ABCG_transporters"/>
</dbReference>
<evidence type="ECO:0000256" key="2">
    <source>
        <dbReference type="ARBA" id="ARBA00022448"/>
    </source>
</evidence>
<dbReference type="OrthoDB" id="66620at2759"/>
<dbReference type="InterPro" id="IPR043926">
    <property type="entry name" value="ABCG_dom"/>
</dbReference>
<evidence type="ECO:0000313" key="9">
    <source>
        <dbReference type="EMBL" id="RKO84503.1"/>
    </source>
</evidence>
<keyword evidence="5 6" id="KW-0472">Membrane</keyword>
<accession>A0A4P9W087</accession>
<keyword evidence="4 6" id="KW-1133">Transmembrane helix</keyword>
<gene>
    <name evidence="9" type="ORF">BDK51DRAFT_32933</name>
</gene>
<organism evidence="9 10">
    <name type="scientific">Blyttiomyces helicus</name>
    <dbReference type="NCBI Taxonomy" id="388810"/>
    <lineage>
        <taxon>Eukaryota</taxon>
        <taxon>Fungi</taxon>
        <taxon>Fungi incertae sedis</taxon>
        <taxon>Chytridiomycota</taxon>
        <taxon>Chytridiomycota incertae sedis</taxon>
        <taxon>Chytridiomycetes</taxon>
        <taxon>Chytridiomycetes incertae sedis</taxon>
        <taxon>Blyttiomyces</taxon>
    </lineage>
</organism>
<dbReference type="AlphaFoldDB" id="A0A4P9W087"/>
<evidence type="ECO:0000259" key="7">
    <source>
        <dbReference type="Pfam" id="PF01061"/>
    </source>
</evidence>
<evidence type="ECO:0000256" key="3">
    <source>
        <dbReference type="ARBA" id="ARBA00022692"/>
    </source>
</evidence>
<comment type="subcellular location">
    <subcellularLocation>
        <location evidence="1">Membrane</location>
        <topology evidence="1">Multi-pass membrane protein</topology>
    </subcellularLocation>
</comment>
<protein>
    <submittedName>
        <fullName evidence="9">ABC-2 type transporter-domain-containing protein</fullName>
    </submittedName>
</protein>
<feature type="transmembrane region" description="Helical" evidence="6">
    <location>
        <begin position="242"/>
        <end position="262"/>
    </location>
</feature>
<dbReference type="PANTHER" id="PTHR48041">
    <property type="entry name" value="ABC TRANSPORTER G FAMILY MEMBER 28"/>
    <property type="match status" value="1"/>
</dbReference>
<dbReference type="InterPro" id="IPR027417">
    <property type="entry name" value="P-loop_NTPase"/>
</dbReference>
<dbReference type="EMBL" id="ML000026">
    <property type="protein sequence ID" value="RKO84503.1"/>
    <property type="molecule type" value="Genomic_DNA"/>
</dbReference>
<dbReference type="GO" id="GO:0016020">
    <property type="term" value="C:membrane"/>
    <property type="evidence" value="ECO:0007669"/>
    <property type="project" value="UniProtKB-SubCell"/>
</dbReference>
<name>A0A4P9W087_9FUNG</name>
<proteinExistence type="predicted"/>
<dbReference type="Proteomes" id="UP000269721">
    <property type="component" value="Unassembled WGS sequence"/>
</dbReference>
<dbReference type="Pfam" id="PF19055">
    <property type="entry name" value="ABC2_membrane_7"/>
    <property type="match status" value="1"/>
</dbReference>
<dbReference type="Gene3D" id="3.40.50.300">
    <property type="entry name" value="P-loop containing nucleotide triphosphate hydrolases"/>
    <property type="match status" value="1"/>
</dbReference>
<evidence type="ECO:0000313" key="10">
    <source>
        <dbReference type="Proteomes" id="UP000269721"/>
    </source>
</evidence>
<feature type="transmembrane region" description="Helical" evidence="6">
    <location>
        <begin position="202"/>
        <end position="222"/>
    </location>
</feature>
<keyword evidence="2" id="KW-0813">Transport</keyword>
<dbReference type="PANTHER" id="PTHR48041:SF139">
    <property type="entry name" value="PROTEIN SCARLET"/>
    <property type="match status" value="1"/>
</dbReference>
<keyword evidence="10" id="KW-1185">Reference proteome</keyword>
<feature type="domain" description="ABC transporter family G" evidence="8">
    <location>
        <begin position="45"/>
        <end position="102"/>
    </location>
</feature>
<feature type="non-terminal residue" evidence="9">
    <location>
        <position position="460"/>
    </location>
</feature>
<evidence type="ECO:0000256" key="4">
    <source>
        <dbReference type="ARBA" id="ARBA00022989"/>
    </source>
</evidence>
<feature type="non-terminal residue" evidence="9">
    <location>
        <position position="1"/>
    </location>
</feature>
<dbReference type="InterPro" id="IPR013525">
    <property type="entry name" value="ABC2_TM"/>
</dbReference>
<evidence type="ECO:0000256" key="5">
    <source>
        <dbReference type="ARBA" id="ARBA00023136"/>
    </source>
</evidence>
<feature type="transmembrane region" description="Helical" evidence="6">
    <location>
        <begin position="314"/>
        <end position="342"/>
    </location>
</feature>